<dbReference type="OrthoDB" id="3650369at2759"/>
<dbReference type="AlphaFoldDB" id="A0A2D3VC17"/>
<organism evidence="1 2">
    <name type="scientific">Ramularia collo-cygni</name>
    <dbReference type="NCBI Taxonomy" id="112498"/>
    <lineage>
        <taxon>Eukaryota</taxon>
        <taxon>Fungi</taxon>
        <taxon>Dikarya</taxon>
        <taxon>Ascomycota</taxon>
        <taxon>Pezizomycotina</taxon>
        <taxon>Dothideomycetes</taxon>
        <taxon>Dothideomycetidae</taxon>
        <taxon>Mycosphaerellales</taxon>
        <taxon>Mycosphaerellaceae</taxon>
        <taxon>Ramularia</taxon>
    </lineage>
</organism>
<sequence length="246" mass="28993">MAPDEEALRDAEWLRERIANRVIPNPSPRNAMIRTESSLPDSIERGYHADGHKTWGFVIYRTTYENDADWAECMRRLRWWAADSMEYYNGQDVLDLMTWTIFDDREQFENMDVPTIRRHFRNWTETAVQSEQSTANMGGSPRYKYCVQIDTEALKSVLGTHPPPRSDDDHAGWVKLIDKNWLPRSEDPLWAGRRPDPNEYEPIDGITDERIGWVKVPLISVMVEYYEMFRDPNMVMRAHRRPPAIM</sequence>
<evidence type="ECO:0000313" key="2">
    <source>
        <dbReference type="Proteomes" id="UP000225277"/>
    </source>
</evidence>
<gene>
    <name evidence="1" type="ORF">RCC_05005</name>
</gene>
<dbReference type="GeneID" id="35600173"/>
<dbReference type="STRING" id="112498.A0A2D3VC17"/>
<dbReference type="Proteomes" id="UP000225277">
    <property type="component" value="Unassembled WGS sequence"/>
</dbReference>
<dbReference type="RefSeq" id="XP_023626049.1">
    <property type="nucleotide sequence ID" value="XM_023770281.1"/>
</dbReference>
<proteinExistence type="predicted"/>
<protein>
    <submittedName>
        <fullName evidence="1">Uncharacterized protein</fullName>
    </submittedName>
</protein>
<accession>A0A2D3VC17</accession>
<evidence type="ECO:0000313" key="1">
    <source>
        <dbReference type="EMBL" id="CZT19159.1"/>
    </source>
</evidence>
<name>A0A2D3VC17_9PEZI</name>
<keyword evidence="2" id="KW-1185">Reference proteome</keyword>
<dbReference type="EMBL" id="FJUY01000007">
    <property type="protein sequence ID" value="CZT19159.1"/>
    <property type="molecule type" value="Genomic_DNA"/>
</dbReference>
<reference evidence="1 2" key="1">
    <citation type="submission" date="2016-03" db="EMBL/GenBank/DDBJ databases">
        <authorList>
            <person name="Ploux O."/>
        </authorList>
    </citation>
    <scope>NUCLEOTIDE SEQUENCE [LARGE SCALE GENOMIC DNA]</scope>
    <source>
        <strain evidence="1 2">URUG2</strain>
    </source>
</reference>